<feature type="compositionally biased region" description="Basic and acidic residues" evidence="2">
    <location>
        <begin position="1"/>
        <end position="14"/>
    </location>
</feature>
<organism evidence="4 5">
    <name type="scientific">Saliphagus infecundisoli</name>
    <dbReference type="NCBI Taxonomy" id="1849069"/>
    <lineage>
        <taxon>Archaea</taxon>
        <taxon>Methanobacteriati</taxon>
        <taxon>Methanobacteriota</taxon>
        <taxon>Stenosarchaea group</taxon>
        <taxon>Halobacteria</taxon>
        <taxon>Halobacteriales</taxon>
        <taxon>Natrialbaceae</taxon>
        <taxon>Saliphagus</taxon>
    </lineage>
</organism>
<feature type="region of interest" description="Disordered" evidence="2">
    <location>
        <begin position="79"/>
        <end position="100"/>
    </location>
</feature>
<evidence type="ECO:0000259" key="3">
    <source>
        <dbReference type="SMART" id="SM00854"/>
    </source>
</evidence>
<evidence type="ECO:0000256" key="1">
    <source>
        <dbReference type="ARBA" id="ARBA00005662"/>
    </source>
</evidence>
<dbReference type="SMART" id="SM00854">
    <property type="entry name" value="PGA_cap"/>
    <property type="match status" value="1"/>
</dbReference>
<feature type="region of interest" description="Disordered" evidence="2">
    <location>
        <begin position="1"/>
        <end position="32"/>
    </location>
</feature>
<dbReference type="Gene3D" id="3.60.21.10">
    <property type="match status" value="1"/>
</dbReference>
<name>A0ABD5QBI7_9EURY</name>
<keyword evidence="5" id="KW-1185">Reference proteome</keyword>
<dbReference type="InterPro" id="IPR019079">
    <property type="entry name" value="Capsule_synth_CapA"/>
</dbReference>
<dbReference type="InterPro" id="IPR052169">
    <property type="entry name" value="CW_Biosynth-Accessory"/>
</dbReference>
<dbReference type="SUPFAM" id="SSF56300">
    <property type="entry name" value="Metallo-dependent phosphatases"/>
    <property type="match status" value="1"/>
</dbReference>
<dbReference type="PANTHER" id="PTHR33393">
    <property type="entry name" value="POLYGLUTAMINE SYNTHESIS ACCESSORY PROTEIN RV0574C-RELATED"/>
    <property type="match status" value="1"/>
</dbReference>
<comment type="similarity">
    <text evidence="1">Belongs to the CapA family.</text>
</comment>
<comment type="caution">
    <text evidence="4">The sequence shown here is derived from an EMBL/GenBank/DDBJ whole genome shotgun (WGS) entry which is preliminary data.</text>
</comment>
<protein>
    <submittedName>
        <fullName evidence="4">CapA family protein</fullName>
    </submittedName>
</protein>
<sequence length="440" mass="47986">MTRHGSREETDPPRIDLGTDGELGDDPGASDEWTMLVAGDYALAREKPPTAETTISPAIRGRIRAAAYSIVNVEAPVVGEDGEPVPKSGPTKENPPGAPAAVAEAGFDAATLANNHVGDFGPEGVESTVEALEAEGLETVGVGPDFERAYEPLEVVRGGGSVAVVNVCEREFNVAGEASAGAAWLAHRRAREAIRDADRAHESVIAMVHAGVEYAPFPAPELQDLLREFVDIGADVVIGHHPHVPQGWERYGGGAICYSLGNFLFDGMADAENTAWGLVAELEFRGSEPVGIDLVPIETVEGVVHPFGEAERREWSHDRADRLAYLRRIAEIAAENPRPYWQEVAIRLFYERYSNWLHTGCGLNVPRARANPHDPAAQRPLWDVEARRREVLTLLTVVRMESHRWLMTEALAVLTGETEDLRTPEITEEAQLLLSQAERE</sequence>
<accession>A0ABD5QBI7</accession>
<dbReference type="PANTHER" id="PTHR33393:SF13">
    <property type="entry name" value="PGA BIOSYNTHESIS PROTEIN CAPA"/>
    <property type="match status" value="1"/>
</dbReference>
<feature type="domain" description="Capsule synthesis protein CapA" evidence="3">
    <location>
        <begin position="34"/>
        <end position="267"/>
    </location>
</feature>
<dbReference type="AlphaFoldDB" id="A0ABD5QBI7"/>
<dbReference type="Proteomes" id="UP001595925">
    <property type="component" value="Unassembled WGS sequence"/>
</dbReference>
<evidence type="ECO:0000313" key="4">
    <source>
        <dbReference type="EMBL" id="MFC4986499.1"/>
    </source>
</evidence>
<reference evidence="4 5" key="1">
    <citation type="journal article" date="2019" name="Int. J. Syst. Evol. Microbiol.">
        <title>The Global Catalogue of Microorganisms (GCM) 10K type strain sequencing project: providing services to taxonomists for standard genome sequencing and annotation.</title>
        <authorList>
            <consortium name="The Broad Institute Genomics Platform"/>
            <consortium name="The Broad Institute Genome Sequencing Center for Infectious Disease"/>
            <person name="Wu L."/>
            <person name="Ma J."/>
        </authorList>
    </citation>
    <scope>NUCLEOTIDE SEQUENCE [LARGE SCALE GENOMIC DNA]</scope>
    <source>
        <strain evidence="4 5">CGMCC 1.15824</strain>
    </source>
</reference>
<dbReference type="EMBL" id="JBHSJG010000005">
    <property type="protein sequence ID" value="MFC4986499.1"/>
    <property type="molecule type" value="Genomic_DNA"/>
</dbReference>
<dbReference type="Pfam" id="PF09587">
    <property type="entry name" value="PGA_cap"/>
    <property type="match status" value="1"/>
</dbReference>
<proteinExistence type="inferred from homology"/>
<dbReference type="RefSeq" id="WP_224827983.1">
    <property type="nucleotide sequence ID" value="NZ_JAIVEF010000003.1"/>
</dbReference>
<evidence type="ECO:0000256" key="2">
    <source>
        <dbReference type="SAM" id="MobiDB-lite"/>
    </source>
</evidence>
<evidence type="ECO:0000313" key="5">
    <source>
        <dbReference type="Proteomes" id="UP001595925"/>
    </source>
</evidence>
<gene>
    <name evidence="4" type="ORF">ACFPFO_01645</name>
</gene>
<dbReference type="InterPro" id="IPR029052">
    <property type="entry name" value="Metallo-depent_PP-like"/>
</dbReference>
<dbReference type="CDD" id="cd07381">
    <property type="entry name" value="MPP_CapA"/>
    <property type="match status" value="1"/>
</dbReference>